<accession>A0A6N8IUH5</accession>
<dbReference type="Proteomes" id="UP000469385">
    <property type="component" value="Unassembled WGS sequence"/>
</dbReference>
<feature type="domain" description="CzcB-like barrel-sandwich hybrid" evidence="6">
    <location>
        <begin position="120"/>
        <end position="256"/>
    </location>
</feature>
<dbReference type="Gene3D" id="1.10.287.470">
    <property type="entry name" value="Helix hairpin bin"/>
    <property type="match status" value="1"/>
</dbReference>
<comment type="similarity">
    <text evidence="1">Belongs to the membrane fusion protein (MFP) (TC 8.A.1) family.</text>
</comment>
<dbReference type="AlphaFoldDB" id="A0A6N8IUH5"/>
<dbReference type="InterPro" id="IPR058647">
    <property type="entry name" value="BSH_CzcB-like"/>
</dbReference>
<name>A0A6N8IUH5_9BURK</name>
<evidence type="ECO:0000256" key="2">
    <source>
        <dbReference type="ARBA" id="ARBA00022448"/>
    </source>
</evidence>
<proteinExistence type="inferred from homology"/>
<dbReference type="InterPro" id="IPR051909">
    <property type="entry name" value="MFP_Cation_Efflux"/>
</dbReference>
<feature type="compositionally biased region" description="Low complexity" evidence="3">
    <location>
        <begin position="434"/>
        <end position="447"/>
    </location>
</feature>
<comment type="caution">
    <text evidence="7">The sequence shown here is derived from an EMBL/GenBank/DDBJ whole genome shotgun (WGS) entry which is preliminary data.</text>
</comment>
<feature type="region of interest" description="Disordered" evidence="3">
    <location>
        <begin position="425"/>
        <end position="447"/>
    </location>
</feature>
<protein>
    <submittedName>
        <fullName evidence="7">Efflux RND transporter periplasmic adaptor subunit</fullName>
    </submittedName>
</protein>
<sequence length="447" mass="46974">MPAAPCAACCSTTSPRAPTSRALPPPGSCASNRRPPDFPPRTAIVTRSLLSLLLPAALALAACREAPAPAAAPPTPVLQGTQFRYPPGHPQLAQLGVVAAAPAKTLTVELPARLVWNEDRTQRIYPAFAGRVVRIATDVGQPVKPGTVLAQLASPDFGVAQADTAKAGVDERLAQKTLARQRELFEAGVIARKDLEQAEADAARTQAEVQRTAARTRLYGAAAGGGVDQRLALVAGIPGLVVERNLTPGQELRPDQMGPGVPPLFVVSDPTSLWVVIDARESEAGTLKPGAHFELVVPTLPGQKFEGQVIAAADFIDASTRTIKVRGLIANPERKLKAEMLATARIERTPGAGVVVPAQAVTLSGTRHSVMVEVQPGVFEQREVVLGWQGPTEALVSRGLEAGEKVVTDNLLMLMRQYRIALDDARPSDPSKMGADGAATDKAAAAR</sequence>
<evidence type="ECO:0000313" key="8">
    <source>
        <dbReference type="Proteomes" id="UP000469385"/>
    </source>
</evidence>
<dbReference type="Gene3D" id="2.40.50.100">
    <property type="match status" value="1"/>
</dbReference>
<evidence type="ECO:0000259" key="4">
    <source>
        <dbReference type="Pfam" id="PF25954"/>
    </source>
</evidence>
<dbReference type="Pfam" id="PF25954">
    <property type="entry name" value="Beta-barrel_RND_2"/>
    <property type="match status" value="1"/>
</dbReference>
<dbReference type="GO" id="GO:0016020">
    <property type="term" value="C:membrane"/>
    <property type="evidence" value="ECO:0007669"/>
    <property type="project" value="InterPro"/>
</dbReference>
<evidence type="ECO:0000256" key="1">
    <source>
        <dbReference type="ARBA" id="ARBA00009477"/>
    </source>
</evidence>
<dbReference type="PANTHER" id="PTHR30097">
    <property type="entry name" value="CATION EFFLUX SYSTEM PROTEIN CUSB"/>
    <property type="match status" value="1"/>
</dbReference>
<evidence type="ECO:0000256" key="3">
    <source>
        <dbReference type="SAM" id="MobiDB-lite"/>
    </source>
</evidence>
<dbReference type="GO" id="GO:0022857">
    <property type="term" value="F:transmembrane transporter activity"/>
    <property type="evidence" value="ECO:0007669"/>
    <property type="project" value="InterPro"/>
</dbReference>
<dbReference type="FunFam" id="2.40.30.170:FF:000010">
    <property type="entry name" value="Efflux RND transporter periplasmic adaptor subunit"/>
    <property type="match status" value="1"/>
</dbReference>
<dbReference type="Pfam" id="PF25967">
    <property type="entry name" value="RND-MFP_C"/>
    <property type="match status" value="1"/>
</dbReference>
<dbReference type="SUPFAM" id="SSF111369">
    <property type="entry name" value="HlyD-like secretion proteins"/>
    <property type="match status" value="1"/>
</dbReference>
<organism evidence="7 8">
    <name type="scientific">Ramlibacter pinisoli</name>
    <dbReference type="NCBI Taxonomy" id="2682844"/>
    <lineage>
        <taxon>Bacteria</taxon>
        <taxon>Pseudomonadati</taxon>
        <taxon>Pseudomonadota</taxon>
        <taxon>Betaproteobacteria</taxon>
        <taxon>Burkholderiales</taxon>
        <taxon>Comamonadaceae</taxon>
        <taxon>Ramlibacter</taxon>
    </lineage>
</organism>
<dbReference type="Pfam" id="PF25973">
    <property type="entry name" value="BSH_CzcB"/>
    <property type="match status" value="1"/>
</dbReference>
<dbReference type="InterPro" id="IPR058627">
    <property type="entry name" value="MdtA-like_C"/>
</dbReference>
<evidence type="ECO:0000259" key="6">
    <source>
        <dbReference type="Pfam" id="PF25973"/>
    </source>
</evidence>
<reference evidence="7 8" key="1">
    <citation type="submission" date="2019-12" db="EMBL/GenBank/DDBJ databases">
        <authorList>
            <person name="Huq M.A."/>
        </authorList>
    </citation>
    <scope>NUCLEOTIDE SEQUENCE [LARGE SCALE GENOMIC DNA]</scope>
    <source>
        <strain evidence="7 8">MAH-25</strain>
    </source>
</reference>
<dbReference type="Gene3D" id="2.40.30.170">
    <property type="match status" value="1"/>
</dbReference>
<dbReference type="InterPro" id="IPR006143">
    <property type="entry name" value="RND_pump_MFP"/>
</dbReference>
<dbReference type="PANTHER" id="PTHR30097:SF16">
    <property type="entry name" value="CATION EFFLUX SYSTEM (CZCB-LIKE)"/>
    <property type="match status" value="1"/>
</dbReference>
<feature type="domain" description="CusB-like beta-barrel" evidence="4">
    <location>
        <begin position="273"/>
        <end position="348"/>
    </location>
</feature>
<keyword evidence="2" id="KW-0813">Transport</keyword>
<dbReference type="NCBIfam" id="TIGR01730">
    <property type="entry name" value="RND_mfp"/>
    <property type="match status" value="1"/>
</dbReference>
<feature type="domain" description="Multidrug resistance protein MdtA-like C-terminal permuted SH3" evidence="5">
    <location>
        <begin position="354"/>
        <end position="411"/>
    </location>
</feature>
<evidence type="ECO:0000313" key="7">
    <source>
        <dbReference type="EMBL" id="MVQ30591.1"/>
    </source>
</evidence>
<feature type="region of interest" description="Disordered" evidence="3">
    <location>
        <begin position="11"/>
        <end position="40"/>
    </location>
</feature>
<dbReference type="InterPro" id="IPR058792">
    <property type="entry name" value="Beta-barrel_RND_2"/>
</dbReference>
<keyword evidence="8" id="KW-1185">Reference proteome</keyword>
<dbReference type="Gene3D" id="2.40.420.20">
    <property type="match status" value="1"/>
</dbReference>
<gene>
    <name evidence="7" type="ORF">GON04_14100</name>
</gene>
<dbReference type="EMBL" id="WSEL01000007">
    <property type="protein sequence ID" value="MVQ30591.1"/>
    <property type="molecule type" value="Genomic_DNA"/>
</dbReference>
<evidence type="ECO:0000259" key="5">
    <source>
        <dbReference type="Pfam" id="PF25967"/>
    </source>
</evidence>